<dbReference type="InterPro" id="IPR017871">
    <property type="entry name" value="ABC_transporter-like_CS"/>
</dbReference>
<dbReference type="Pfam" id="PF00005">
    <property type="entry name" value="ABC_tran"/>
    <property type="match status" value="1"/>
</dbReference>
<dbReference type="PROSITE" id="PS00211">
    <property type="entry name" value="ABC_TRANSPORTER_1"/>
    <property type="match status" value="1"/>
</dbReference>
<feature type="domain" description="ABC transporter" evidence="7">
    <location>
        <begin position="5"/>
        <end position="250"/>
    </location>
</feature>
<keyword evidence="4" id="KW-0547">Nucleotide-binding</keyword>
<evidence type="ECO:0000256" key="6">
    <source>
        <dbReference type="ARBA" id="ARBA00023136"/>
    </source>
</evidence>
<dbReference type="InterPro" id="IPR003593">
    <property type="entry name" value="AAA+_ATPase"/>
</dbReference>
<organism evidence="8">
    <name type="scientific">mine drainage metagenome</name>
    <dbReference type="NCBI Taxonomy" id="410659"/>
    <lineage>
        <taxon>unclassified sequences</taxon>
        <taxon>metagenomes</taxon>
        <taxon>ecological metagenomes</taxon>
    </lineage>
</organism>
<evidence type="ECO:0000313" key="8">
    <source>
        <dbReference type="EMBL" id="OIQ95791.1"/>
    </source>
</evidence>
<evidence type="ECO:0000256" key="4">
    <source>
        <dbReference type="ARBA" id="ARBA00022741"/>
    </source>
</evidence>
<dbReference type="SMART" id="SM00382">
    <property type="entry name" value="AAA"/>
    <property type="match status" value="1"/>
</dbReference>
<dbReference type="InterPro" id="IPR030679">
    <property type="entry name" value="ABC_ATPase_HisP-typ"/>
</dbReference>
<dbReference type="PANTHER" id="PTHR43166">
    <property type="entry name" value="AMINO ACID IMPORT ATP-BINDING PROTEIN"/>
    <property type="match status" value="1"/>
</dbReference>
<name>A0A1J5RUY6_9ZZZZ</name>
<comment type="subcellular location">
    <subcellularLocation>
        <location evidence="1">Cell membrane</location>
        <topology evidence="1">Peripheral membrane protein</topology>
    </subcellularLocation>
</comment>
<evidence type="ECO:0000256" key="3">
    <source>
        <dbReference type="ARBA" id="ARBA00022475"/>
    </source>
</evidence>
<reference evidence="8" key="1">
    <citation type="submission" date="2016-10" db="EMBL/GenBank/DDBJ databases">
        <title>Sequence of Gallionella enrichment culture.</title>
        <authorList>
            <person name="Poehlein A."/>
            <person name="Muehling M."/>
            <person name="Daniel R."/>
        </authorList>
    </citation>
    <scope>NUCLEOTIDE SEQUENCE</scope>
</reference>
<comment type="caution">
    <text evidence="8">The sequence shown here is derived from an EMBL/GenBank/DDBJ whole genome shotgun (WGS) entry which is preliminary data.</text>
</comment>
<keyword evidence="6" id="KW-0472">Membrane</keyword>
<protein>
    <submittedName>
        <fullName evidence="8">Glutamine transport ATP-binding protein GlnQ</fullName>
    </submittedName>
</protein>
<dbReference type="InterPro" id="IPR003439">
    <property type="entry name" value="ABC_transporter-like_ATP-bd"/>
</dbReference>
<keyword evidence="2" id="KW-0813">Transport</keyword>
<dbReference type="AlphaFoldDB" id="A0A1J5RUY6"/>
<dbReference type="GO" id="GO:0005524">
    <property type="term" value="F:ATP binding"/>
    <property type="evidence" value="ECO:0007669"/>
    <property type="project" value="UniProtKB-KW"/>
</dbReference>
<dbReference type="PROSITE" id="PS50893">
    <property type="entry name" value="ABC_TRANSPORTER_2"/>
    <property type="match status" value="1"/>
</dbReference>
<dbReference type="Gene3D" id="3.40.50.300">
    <property type="entry name" value="P-loop containing nucleotide triphosphate hydrolases"/>
    <property type="match status" value="1"/>
</dbReference>
<dbReference type="SUPFAM" id="SSF52540">
    <property type="entry name" value="P-loop containing nucleoside triphosphate hydrolases"/>
    <property type="match status" value="1"/>
</dbReference>
<evidence type="ECO:0000256" key="5">
    <source>
        <dbReference type="ARBA" id="ARBA00022840"/>
    </source>
</evidence>
<dbReference type="InterPro" id="IPR050086">
    <property type="entry name" value="MetN_ABC_transporter-like"/>
</dbReference>
<proteinExistence type="predicted"/>
<sequence>MTSMISMRGVCKSFGKQAALTDFNLEVQRSEIVTLIGPSGSGKTTALRCMNFLETHDAGEVYIKGARLGYFEDATGRRQRDSDRNIASVLSPLAMVFQQFNLWPHMTALENVMAPLVLGRRMAKDKARGIAATALERVGLSHRAGHHPAHLSGGQQQRVGIARALAIQPEVLLLDEPTSALDPELADEVLEIIQALAREGMTMVMVTHEMSFAADISSRVVFMEAGKIIEAGPPRTIFETPDSERLRDFLAPWKRRGLAVHIARRAGAEAA</sequence>
<dbReference type="GO" id="GO:0015424">
    <property type="term" value="F:ABC-type amino acid transporter activity"/>
    <property type="evidence" value="ECO:0007669"/>
    <property type="project" value="InterPro"/>
</dbReference>
<keyword evidence="3" id="KW-1003">Cell membrane</keyword>
<dbReference type="PIRSF" id="PIRSF039085">
    <property type="entry name" value="ABC_ATPase_HisP"/>
    <property type="match status" value="1"/>
</dbReference>
<dbReference type="PANTHER" id="PTHR43166:SF35">
    <property type="entry name" value="L-CYSTINE IMPORT ATP-BINDING PROTEIN TCYN"/>
    <property type="match status" value="1"/>
</dbReference>
<keyword evidence="5 8" id="KW-0067">ATP-binding</keyword>
<evidence type="ECO:0000256" key="2">
    <source>
        <dbReference type="ARBA" id="ARBA00022448"/>
    </source>
</evidence>
<evidence type="ECO:0000259" key="7">
    <source>
        <dbReference type="PROSITE" id="PS50893"/>
    </source>
</evidence>
<accession>A0A1J5RUY6</accession>
<gene>
    <name evidence="8" type="primary">glnQ_5</name>
    <name evidence="8" type="ORF">GALL_222500</name>
</gene>
<dbReference type="GO" id="GO:0005886">
    <property type="term" value="C:plasma membrane"/>
    <property type="evidence" value="ECO:0007669"/>
    <property type="project" value="UniProtKB-SubCell"/>
</dbReference>
<evidence type="ECO:0000256" key="1">
    <source>
        <dbReference type="ARBA" id="ARBA00004202"/>
    </source>
</evidence>
<dbReference type="GO" id="GO:0016887">
    <property type="term" value="F:ATP hydrolysis activity"/>
    <property type="evidence" value="ECO:0007669"/>
    <property type="project" value="InterPro"/>
</dbReference>
<dbReference type="EMBL" id="MLJW01000160">
    <property type="protein sequence ID" value="OIQ95791.1"/>
    <property type="molecule type" value="Genomic_DNA"/>
</dbReference>
<dbReference type="InterPro" id="IPR027417">
    <property type="entry name" value="P-loop_NTPase"/>
</dbReference>